<dbReference type="CDD" id="cd08545">
    <property type="entry name" value="YcnI_like"/>
    <property type="match status" value="1"/>
</dbReference>
<dbReference type="EMBL" id="RBXR01000001">
    <property type="protein sequence ID" value="RKT69172.1"/>
    <property type="molecule type" value="Genomic_DNA"/>
</dbReference>
<organism evidence="5 6">
    <name type="scientific">Saccharothrix variisporea</name>
    <dbReference type="NCBI Taxonomy" id="543527"/>
    <lineage>
        <taxon>Bacteria</taxon>
        <taxon>Bacillati</taxon>
        <taxon>Actinomycetota</taxon>
        <taxon>Actinomycetes</taxon>
        <taxon>Pseudonocardiales</taxon>
        <taxon>Pseudonocardiaceae</taxon>
        <taxon>Saccharothrix</taxon>
    </lineage>
</organism>
<dbReference type="InterPro" id="IPR012533">
    <property type="entry name" value="YcnI-copper_dom"/>
</dbReference>
<protein>
    <submittedName>
        <fullName evidence="5">Uncharacterized protein YcnI</fullName>
    </submittedName>
</protein>
<keyword evidence="6" id="KW-1185">Reference proteome</keyword>
<feature type="signal peptide" evidence="3">
    <location>
        <begin position="1"/>
        <end position="32"/>
    </location>
</feature>
<gene>
    <name evidence="5" type="ORF">DFJ66_2367</name>
</gene>
<dbReference type="PROSITE" id="PS51318">
    <property type="entry name" value="TAT"/>
    <property type="match status" value="1"/>
</dbReference>
<name>A0A495X5D7_9PSEU</name>
<evidence type="ECO:0000256" key="3">
    <source>
        <dbReference type="SAM" id="SignalP"/>
    </source>
</evidence>
<comment type="caution">
    <text evidence="5">The sequence shown here is derived from an EMBL/GenBank/DDBJ whole genome shotgun (WGS) entry which is preliminary data.</text>
</comment>
<keyword evidence="2" id="KW-0472">Membrane</keyword>
<evidence type="ECO:0000313" key="6">
    <source>
        <dbReference type="Proteomes" id="UP000272729"/>
    </source>
</evidence>
<feature type="chain" id="PRO_5019792546" evidence="3">
    <location>
        <begin position="33"/>
        <end position="240"/>
    </location>
</feature>
<dbReference type="OrthoDB" id="9810871at2"/>
<feature type="domain" description="YncI copper-binding" evidence="4">
    <location>
        <begin position="33"/>
        <end position="176"/>
    </location>
</feature>
<keyword evidence="2" id="KW-1133">Transmembrane helix</keyword>
<sequence length="240" mass="24753">MSWNNFTRRTTFALALGVVASATVLFAPTASAHVTVSPGTAEPGGYARVVFRVPNERQDASTTRLEVSLPTDHRFRSVSVQPVPGWTAVTTKEKSDQPAGEEGSSDVVTAIAWEGGPVLPGQFQEFPVSLGPLPKTDGKLVFKAVQTYSSGEVVRWIDLQQDGAARPEHPAPTLTVAAAPAPQAAPAPPPSTGADALGRVLGGAGLVAGLVGLGVALTTRRRSTPAPVPAEPAAKSPARV</sequence>
<dbReference type="InterPro" id="IPR006311">
    <property type="entry name" value="TAT_signal"/>
</dbReference>
<feature type="transmembrane region" description="Helical" evidence="2">
    <location>
        <begin position="196"/>
        <end position="217"/>
    </location>
</feature>
<keyword evidence="3" id="KW-0732">Signal</keyword>
<evidence type="ECO:0000259" key="4">
    <source>
        <dbReference type="Pfam" id="PF07987"/>
    </source>
</evidence>
<proteinExistence type="predicted"/>
<dbReference type="Gene3D" id="2.60.40.2230">
    <property type="entry name" value="Uncharacterised protein YcnI-like PF07987, DUF1775"/>
    <property type="match status" value="1"/>
</dbReference>
<dbReference type="Pfam" id="PF07987">
    <property type="entry name" value="DUF1775"/>
    <property type="match status" value="1"/>
</dbReference>
<feature type="region of interest" description="Disordered" evidence="1">
    <location>
        <begin position="220"/>
        <end position="240"/>
    </location>
</feature>
<accession>A0A495X5D7</accession>
<keyword evidence="2" id="KW-0812">Transmembrane</keyword>
<evidence type="ECO:0000256" key="1">
    <source>
        <dbReference type="SAM" id="MobiDB-lite"/>
    </source>
</evidence>
<evidence type="ECO:0000256" key="2">
    <source>
        <dbReference type="SAM" id="Phobius"/>
    </source>
</evidence>
<dbReference type="RefSeq" id="WP_121220713.1">
    <property type="nucleotide sequence ID" value="NZ_JBIUBA010000002.1"/>
</dbReference>
<evidence type="ECO:0000313" key="5">
    <source>
        <dbReference type="EMBL" id="RKT69172.1"/>
    </source>
</evidence>
<dbReference type="AlphaFoldDB" id="A0A495X5D7"/>
<dbReference type="Proteomes" id="UP000272729">
    <property type="component" value="Unassembled WGS sequence"/>
</dbReference>
<dbReference type="InterPro" id="IPR038507">
    <property type="entry name" value="YcnI-like_sf"/>
</dbReference>
<reference evidence="5 6" key="1">
    <citation type="submission" date="2018-10" db="EMBL/GenBank/DDBJ databases">
        <title>Sequencing the genomes of 1000 actinobacteria strains.</title>
        <authorList>
            <person name="Klenk H.-P."/>
        </authorList>
    </citation>
    <scope>NUCLEOTIDE SEQUENCE [LARGE SCALE GENOMIC DNA]</scope>
    <source>
        <strain evidence="5 6">DSM 43911</strain>
    </source>
</reference>